<dbReference type="InterPro" id="IPR002941">
    <property type="entry name" value="DNA_methylase_N4/N6"/>
</dbReference>
<dbReference type="Proteomes" id="UP000017667">
    <property type="component" value="Unassembled WGS sequence"/>
</dbReference>
<comment type="similarity">
    <text evidence="1">Belongs to the N(4)/N(6)-methyltransferase family.</text>
</comment>
<keyword evidence="2" id="KW-0489">Methyltransferase</keyword>
<evidence type="ECO:0000256" key="3">
    <source>
        <dbReference type="ARBA" id="ARBA00022679"/>
    </source>
</evidence>
<evidence type="ECO:0000256" key="2">
    <source>
        <dbReference type="ARBA" id="ARBA00022603"/>
    </source>
</evidence>
<sequence>MPLLDWVNRNQAEETATSVPYHLLKFEQAYGDEEQAKENLIIQGDNLQALKALLPLYGGQVKCIFIDPPYNTEQAFEHYDDNLEHAQWLSMMYPRIVLLRELLENKGIFCVILSDHQVHYMKVLCDEIFGRNNFINEVSLKMKQTAGASGGGEDKRLKKNIEYLLIYSKDKNFFSKFNEILEEENLFDFIEEMKESGKSWKYTRVLESTGEKSFYKTIYDGKGDEIKVFQHVNAIFTPISVIAVREGISEQQVYIKYFEKVFRDTNAQSSIRTRVMESLEVEQDLVSIEYVPKSGRSKGNMTTVYYKGRNCDQM</sequence>
<reference evidence="5 6" key="1">
    <citation type="submission" date="2013-02" db="EMBL/GenBank/DDBJ databases">
        <title>The Genome Sequence of Acinetobacter haemolyticus CIP 64.3.</title>
        <authorList>
            <consortium name="The Broad Institute Genome Sequencing Platform"/>
            <consortium name="The Broad Institute Genome Sequencing Center for Infectious Disease"/>
            <person name="Cerqueira G."/>
            <person name="Feldgarden M."/>
            <person name="Courvalin P."/>
            <person name="Perichon B."/>
            <person name="Grillot-Courvalin C."/>
            <person name="Clermont D."/>
            <person name="Rocha E."/>
            <person name="Yoon E.-J."/>
            <person name="Nemec A."/>
            <person name="Walker B."/>
            <person name="Young S.K."/>
            <person name="Zeng Q."/>
            <person name="Gargeya S."/>
            <person name="Fitzgerald M."/>
            <person name="Haas B."/>
            <person name="Abouelleil A."/>
            <person name="Alvarado L."/>
            <person name="Arachchi H.M."/>
            <person name="Berlin A.M."/>
            <person name="Chapman S.B."/>
            <person name="Dewar J."/>
            <person name="Goldberg J."/>
            <person name="Griggs A."/>
            <person name="Gujja S."/>
            <person name="Hansen M."/>
            <person name="Howarth C."/>
            <person name="Imamovic A."/>
            <person name="Larimer J."/>
            <person name="McCowan C."/>
            <person name="Murphy C."/>
            <person name="Neiman D."/>
            <person name="Pearson M."/>
            <person name="Priest M."/>
            <person name="Roberts A."/>
            <person name="Saif S."/>
            <person name="Shea T."/>
            <person name="Sisk P."/>
            <person name="Sykes S."/>
            <person name="Wortman J."/>
            <person name="Nusbaum C."/>
            <person name="Birren B."/>
        </authorList>
    </citation>
    <scope>NUCLEOTIDE SEQUENCE [LARGE SCALE GENOMIC DNA]</scope>
    <source>
        <strain evidence="5 6">CIP 64.3</strain>
    </source>
</reference>
<feature type="domain" description="DNA methylase N-4/N-6" evidence="4">
    <location>
        <begin position="61"/>
        <end position="213"/>
    </location>
</feature>
<accession>N9EYT1</accession>
<gene>
    <name evidence="5" type="ORF">F927_03051</name>
</gene>
<dbReference type="GO" id="GO:0032259">
    <property type="term" value="P:methylation"/>
    <property type="evidence" value="ECO:0007669"/>
    <property type="project" value="UniProtKB-KW"/>
</dbReference>
<keyword evidence="3" id="KW-0808">Transferase</keyword>
<dbReference type="PATRIC" id="fig|1217659.3.peg.3002"/>
<dbReference type="GO" id="GO:0008170">
    <property type="term" value="F:N-methyltransferase activity"/>
    <property type="evidence" value="ECO:0007669"/>
    <property type="project" value="InterPro"/>
</dbReference>
<dbReference type="GO" id="GO:0003677">
    <property type="term" value="F:DNA binding"/>
    <property type="evidence" value="ECO:0007669"/>
    <property type="project" value="InterPro"/>
</dbReference>
<evidence type="ECO:0000313" key="5">
    <source>
        <dbReference type="EMBL" id="ENW15703.1"/>
    </source>
</evidence>
<dbReference type="Gene3D" id="3.40.50.150">
    <property type="entry name" value="Vaccinia Virus protein VP39"/>
    <property type="match status" value="1"/>
</dbReference>
<proteinExistence type="inferred from homology"/>
<protein>
    <recommendedName>
        <fullName evidence="4">DNA methylase N-4/N-6 domain-containing protein</fullName>
    </recommendedName>
</protein>
<keyword evidence="6" id="KW-1185">Reference proteome</keyword>
<evidence type="ECO:0000313" key="6">
    <source>
        <dbReference type="Proteomes" id="UP000017667"/>
    </source>
</evidence>
<dbReference type="RefSeq" id="WP_005084399.1">
    <property type="nucleotide sequence ID" value="NZ_ASYX01000155.1"/>
</dbReference>
<dbReference type="InterPro" id="IPR029063">
    <property type="entry name" value="SAM-dependent_MTases_sf"/>
</dbReference>
<dbReference type="PROSITE" id="PS00092">
    <property type="entry name" value="N6_MTASE"/>
    <property type="match status" value="1"/>
</dbReference>
<dbReference type="SUPFAM" id="SSF53335">
    <property type="entry name" value="S-adenosyl-L-methionine-dependent methyltransferases"/>
    <property type="match status" value="1"/>
</dbReference>
<dbReference type="EMBL" id="APQQ01000031">
    <property type="protein sequence ID" value="ENW15703.1"/>
    <property type="molecule type" value="Genomic_DNA"/>
</dbReference>
<organism evidence="5 6">
    <name type="scientific">Acinetobacter haemolyticus CIP 64.3 = MTCC 9819</name>
    <dbReference type="NCBI Taxonomy" id="1217659"/>
    <lineage>
        <taxon>Bacteria</taxon>
        <taxon>Pseudomonadati</taxon>
        <taxon>Pseudomonadota</taxon>
        <taxon>Gammaproteobacteria</taxon>
        <taxon>Moraxellales</taxon>
        <taxon>Moraxellaceae</taxon>
        <taxon>Acinetobacter</taxon>
    </lineage>
</organism>
<dbReference type="HOGENOM" id="CLU_1056274_0_0_6"/>
<dbReference type="Pfam" id="PF01555">
    <property type="entry name" value="N6_N4_Mtase"/>
    <property type="match status" value="1"/>
</dbReference>
<dbReference type="AlphaFoldDB" id="N9EYT1"/>
<evidence type="ECO:0000259" key="4">
    <source>
        <dbReference type="Pfam" id="PF01555"/>
    </source>
</evidence>
<name>N9EYT1_ACIHA</name>
<dbReference type="InterPro" id="IPR002052">
    <property type="entry name" value="DNA_methylase_N6_adenine_CS"/>
</dbReference>
<comment type="caution">
    <text evidence="5">The sequence shown here is derived from an EMBL/GenBank/DDBJ whole genome shotgun (WGS) entry which is preliminary data.</text>
</comment>
<evidence type="ECO:0000256" key="1">
    <source>
        <dbReference type="ARBA" id="ARBA00006594"/>
    </source>
</evidence>